<accession>A0AA48RGE4</accession>
<dbReference type="AlphaFoldDB" id="A0AA48RGE4"/>
<evidence type="ECO:0000313" key="2">
    <source>
        <dbReference type="EMBL" id="CAJ1001053.1"/>
    </source>
</evidence>
<evidence type="ECO:0000313" key="3">
    <source>
        <dbReference type="Proteomes" id="UP001189619"/>
    </source>
</evidence>
<dbReference type="SMART" id="SM00860">
    <property type="entry name" value="SMI1_KNR4"/>
    <property type="match status" value="1"/>
</dbReference>
<protein>
    <recommendedName>
        <fullName evidence="1">Knr4/Smi1-like domain-containing protein</fullName>
    </recommendedName>
</protein>
<dbReference type="Pfam" id="PF09346">
    <property type="entry name" value="SMI1_KNR4"/>
    <property type="match status" value="1"/>
</dbReference>
<dbReference type="RefSeq" id="WP_304414998.1">
    <property type="nucleotide sequence ID" value="NZ_OY569118.1"/>
</dbReference>
<gene>
    <name evidence="2" type="ORF">BSPP4475_01775</name>
</gene>
<proteinExistence type="predicted"/>
<organism evidence="2 3">
    <name type="scientific">Brevibacillus aydinogluensis</name>
    <dbReference type="NCBI Taxonomy" id="927786"/>
    <lineage>
        <taxon>Bacteria</taxon>
        <taxon>Bacillati</taxon>
        <taxon>Bacillota</taxon>
        <taxon>Bacilli</taxon>
        <taxon>Bacillales</taxon>
        <taxon>Paenibacillaceae</taxon>
        <taxon>Brevibacillus</taxon>
    </lineage>
</organism>
<evidence type="ECO:0000259" key="1">
    <source>
        <dbReference type="SMART" id="SM00860"/>
    </source>
</evidence>
<dbReference type="Gene3D" id="3.40.1580.10">
    <property type="entry name" value="SMI1/KNR4-like"/>
    <property type="match status" value="1"/>
</dbReference>
<feature type="domain" description="Knr4/Smi1-like" evidence="1">
    <location>
        <begin position="40"/>
        <end position="157"/>
    </location>
</feature>
<name>A0AA48RGE4_9BACL</name>
<dbReference type="KEGG" id="bayd:BSPP4475_01775"/>
<dbReference type="EMBL" id="OY569118">
    <property type="protein sequence ID" value="CAJ1001053.1"/>
    <property type="molecule type" value="Genomic_DNA"/>
</dbReference>
<dbReference type="InterPro" id="IPR018958">
    <property type="entry name" value="Knr4/Smi1-like_dom"/>
</dbReference>
<dbReference type="Proteomes" id="UP001189619">
    <property type="component" value="Chromosome"/>
</dbReference>
<reference evidence="2" key="1">
    <citation type="submission" date="2023-07" db="EMBL/GenBank/DDBJ databases">
        <authorList>
            <person name="Ivanov I."/>
            <person name="Teneva D."/>
            <person name="Stoikov I."/>
        </authorList>
    </citation>
    <scope>NUCLEOTIDE SEQUENCE</scope>
    <source>
        <strain evidence="2">4475</strain>
    </source>
</reference>
<keyword evidence="3" id="KW-1185">Reference proteome</keyword>
<dbReference type="SUPFAM" id="SSF160631">
    <property type="entry name" value="SMI1/KNR4-like"/>
    <property type="match status" value="1"/>
</dbReference>
<dbReference type="InterPro" id="IPR037883">
    <property type="entry name" value="Knr4/Smi1-like_sf"/>
</dbReference>
<sequence>MGAKVEKTLSALKERIAKNQTFIQQEDGETFEVDYVWNEPATEAEILSLIETTGWMIPEDYKEFLLLHNGASLFVAEMSAMKLHSINEILTYFEEYEEFYKYSYPKSWYMIGTYHGYGEYLFIDSERVKQGKKDYLVIVEEGDTQRVPLNFEEWIDRFIVCQGEHFWNWNREI</sequence>